<evidence type="ECO:0000256" key="1">
    <source>
        <dbReference type="ARBA" id="ARBA00001933"/>
    </source>
</evidence>
<dbReference type="InterPro" id="IPR015422">
    <property type="entry name" value="PyrdxlP-dep_Trfase_small"/>
</dbReference>
<dbReference type="PROSITE" id="PS00105">
    <property type="entry name" value="AA_TRANSFER_CLASS_1"/>
    <property type="match status" value="1"/>
</dbReference>
<sequence>MKLSSRIRNIGASVTLEIDSKAKQMRSQGIRVISFGTGEPDFPTPKYIADAASRAALDPQNHKYTATQGLPELREAIARKTLRDSGYPADPADIVVTNGGKQAVYEAIQIVADPGDEVVIPSPYWVSYTEAVKLAGGVPVCVPAAADTNFEPAVEQLERVRTPATKVVIVNSPNNPTGSVWSEQVLRDIARWALENGIWVLSDEIYEHLVYDGAEAPHIGALEPDIRRQLIVVNGVAKTYAMTGWRVGWLIAPPDAAAAAARLQGHMTSNVNNVAQRAAIEAVSGDLSAVAGMRAAFDVRRHAIVAALNRIPGISCGLPQGAFYVFADIRGLLGRPLGSRKKVYTDSVQLASDLLDDIHIAVIPGEGFGMPGYIRFSYALSDDDLAEGMSRLEKWVML</sequence>
<protein>
    <recommendedName>
        <fullName evidence="6">Aminotransferase</fullName>
        <ecNumber evidence="6">2.6.1.-</ecNumber>
    </recommendedName>
</protein>
<evidence type="ECO:0000256" key="3">
    <source>
        <dbReference type="ARBA" id="ARBA00022576"/>
    </source>
</evidence>
<keyword evidence="4 6" id="KW-0808">Transferase</keyword>
<dbReference type="InterPro" id="IPR050596">
    <property type="entry name" value="AspAT/PAT-like"/>
</dbReference>
<evidence type="ECO:0000256" key="2">
    <source>
        <dbReference type="ARBA" id="ARBA00007441"/>
    </source>
</evidence>
<feature type="domain" description="Aminotransferase class I/classII large" evidence="7">
    <location>
        <begin position="32"/>
        <end position="392"/>
    </location>
</feature>
<dbReference type="CDD" id="cd00609">
    <property type="entry name" value="AAT_like"/>
    <property type="match status" value="1"/>
</dbReference>
<evidence type="ECO:0000313" key="8">
    <source>
        <dbReference type="EMBL" id="EJD64467.1"/>
    </source>
</evidence>
<evidence type="ECO:0000256" key="6">
    <source>
        <dbReference type="RuleBase" id="RU000481"/>
    </source>
</evidence>
<gene>
    <name evidence="8" type="ORF">HMPREF9156_00962</name>
</gene>
<dbReference type="GO" id="GO:0008483">
    <property type="term" value="F:transaminase activity"/>
    <property type="evidence" value="ECO:0007669"/>
    <property type="project" value="UniProtKB-KW"/>
</dbReference>
<keyword evidence="5" id="KW-0663">Pyridoxal phosphate</keyword>
<evidence type="ECO:0000256" key="5">
    <source>
        <dbReference type="ARBA" id="ARBA00022898"/>
    </source>
</evidence>
<name>J0LL02_9BIFI</name>
<dbReference type="RefSeq" id="WP_007148026.1">
    <property type="nucleotide sequence ID" value="NZ_JH719940.1"/>
</dbReference>
<dbReference type="Gene3D" id="3.90.1150.10">
    <property type="entry name" value="Aspartate Aminotransferase, domain 1"/>
    <property type="match status" value="1"/>
</dbReference>
<proteinExistence type="inferred from homology"/>
<dbReference type="InterPro" id="IPR004839">
    <property type="entry name" value="Aminotransferase_I/II_large"/>
</dbReference>
<dbReference type="Gene3D" id="3.40.640.10">
    <property type="entry name" value="Type I PLP-dependent aspartate aminotransferase-like (Major domain)"/>
    <property type="match status" value="1"/>
</dbReference>
<dbReference type="HOGENOM" id="CLU_017584_4_3_11"/>
<dbReference type="SUPFAM" id="SSF53383">
    <property type="entry name" value="PLP-dependent transferases"/>
    <property type="match status" value="1"/>
</dbReference>
<dbReference type="FunFam" id="3.40.640.10:FF:000033">
    <property type="entry name" value="Aspartate aminotransferase"/>
    <property type="match status" value="1"/>
</dbReference>
<dbReference type="AlphaFoldDB" id="J0LL02"/>
<accession>J0LL02</accession>
<evidence type="ECO:0000313" key="9">
    <source>
        <dbReference type="Proteomes" id="UP000006415"/>
    </source>
</evidence>
<organism evidence="8 9">
    <name type="scientific">Scardovia wiggsiae F0424</name>
    <dbReference type="NCBI Taxonomy" id="857290"/>
    <lineage>
        <taxon>Bacteria</taxon>
        <taxon>Bacillati</taxon>
        <taxon>Actinomycetota</taxon>
        <taxon>Actinomycetes</taxon>
        <taxon>Bifidobacteriales</taxon>
        <taxon>Bifidobacteriaceae</taxon>
        <taxon>Scardovia</taxon>
    </lineage>
</organism>
<dbReference type="InterPro" id="IPR004838">
    <property type="entry name" value="NHTrfase_class1_PyrdxlP-BS"/>
</dbReference>
<keyword evidence="9" id="KW-1185">Reference proteome</keyword>
<dbReference type="eggNOG" id="COG0436">
    <property type="taxonomic scope" value="Bacteria"/>
</dbReference>
<reference evidence="8 9" key="1">
    <citation type="submission" date="2012-01" db="EMBL/GenBank/DDBJ databases">
        <title>The Genome Sequence of Scardovia wiggsiae F0424.</title>
        <authorList>
            <consortium name="The Broad Institute Genome Sequencing Platform"/>
            <person name="Earl A."/>
            <person name="Ward D."/>
            <person name="Feldgarden M."/>
            <person name="Gevers D."/>
            <person name="Izard J."/>
            <person name="Ganesan A."/>
            <person name="Baranova O.V."/>
            <person name="Blanton J.M."/>
            <person name="Tanner A.C."/>
            <person name="Mathney J."/>
            <person name="Dewhirst F.E."/>
            <person name="Young S.K."/>
            <person name="Zeng Q."/>
            <person name="Gargeya S."/>
            <person name="Fitzgerald M."/>
            <person name="Haas B."/>
            <person name="Abouelleil A."/>
            <person name="Alvarado L."/>
            <person name="Arachchi H.M."/>
            <person name="Berlin A."/>
            <person name="Chapman S.B."/>
            <person name="Gearin G."/>
            <person name="Goldberg J."/>
            <person name="Griggs A."/>
            <person name="Gujja S."/>
            <person name="Hansen M."/>
            <person name="Heiman D."/>
            <person name="Howarth C."/>
            <person name="Larimer J."/>
            <person name="Lui A."/>
            <person name="MacDonald P.J.P."/>
            <person name="McCowen C."/>
            <person name="Montmayeur A."/>
            <person name="Murphy C."/>
            <person name="Neiman D."/>
            <person name="Pearson M."/>
            <person name="Priest M."/>
            <person name="Roberts A."/>
            <person name="Saif S."/>
            <person name="Shea T."/>
            <person name="Sisk P."/>
            <person name="Stolte C."/>
            <person name="Sykes S."/>
            <person name="Wortman J."/>
            <person name="Nusbaum C."/>
            <person name="Birren B."/>
        </authorList>
    </citation>
    <scope>NUCLEOTIDE SEQUENCE [LARGE SCALE GENOMIC DNA]</scope>
    <source>
        <strain evidence="8 9">F0424</strain>
    </source>
</reference>
<comment type="caution">
    <text evidence="8">The sequence shown here is derived from an EMBL/GenBank/DDBJ whole genome shotgun (WGS) entry which is preliminary data.</text>
</comment>
<evidence type="ECO:0000259" key="7">
    <source>
        <dbReference type="Pfam" id="PF00155"/>
    </source>
</evidence>
<dbReference type="Pfam" id="PF00155">
    <property type="entry name" value="Aminotran_1_2"/>
    <property type="match status" value="1"/>
</dbReference>
<evidence type="ECO:0000256" key="4">
    <source>
        <dbReference type="ARBA" id="ARBA00022679"/>
    </source>
</evidence>
<comment type="similarity">
    <text evidence="2 6">Belongs to the class-I pyridoxal-phosphate-dependent aminotransferase family.</text>
</comment>
<dbReference type="EMBL" id="AGZS01000006">
    <property type="protein sequence ID" value="EJD64467.1"/>
    <property type="molecule type" value="Genomic_DNA"/>
</dbReference>
<dbReference type="Proteomes" id="UP000006415">
    <property type="component" value="Unassembled WGS sequence"/>
</dbReference>
<dbReference type="GO" id="GO:0006520">
    <property type="term" value="P:amino acid metabolic process"/>
    <property type="evidence" value="ECO:0007669"/>
    <property type="project" value="InterPro"/>
</dbReference>
<dbReference type="PANTHER" id="PTHR46383:SF1">
    <property type="entry name" value="ASPARTATE AMINOTRANSFERASE"/>
    <property type="match status" value="1"/>
</dbReference>
<dbReference type="EC" id="2.6.1.-" evidence="6"/>
<dbReference type="OrthoDB" id="9763453at2"/>
<dbReference type="InterPro" id="IPR015421">
    <property type="entry name" value="PyrdxlP-dep_Trfase_major"/>
</dbReference>
<dbReference type="PANTHER" id="PTHR46383">
    <property type="entry name" value="ASPARTATE AMINOTRANSFERASE"/>
    <property type="match status" value="1"/>
</dbReference>
<keyword evidence="3 6" id="KW-0032">Aminotransferase</keyword>
<comment type="cofactor">
    <cofactor evidence="1 6">
        <name>pyridoxal 5'-phosphate</name>
        <dbReference type="ChEBI" id="CHEBI:597326"/>
    </cofactor>
</comment>
<dbReference type="STRING" id="857290.HMPREF9156_00962"/>
<dbReference type="GO" id="GO:0030170">
    <property type="term" value="F:pyridoxal phosphate binding"/>
    <property type="evidence" value="ECO:0007669"/>
    <property type="project" value="InterPro"/>
</dbReference>
<dbReference type="InterPro" id="IPR015424">
    <property type="entry name" value="PyrdxlP-dep_Trfase"/>
</dbReference>